<protein>
    <recommendedName>
        <fullName evidence="8">L-2-hydroxyglutarate dehydrogenase, mitochondrial</fullName>
        <ecNumber evidence="7">1.1.99.2</ecNumber>
    </recommendedName>
</protein>
<dbReference type="OrthoDB" id="498204at2759"/>
<keyword evidence="3" id="KW-0274">FAD</keyword>
<dbReference type="EC" id="1.1.99.2" evidence="7"/>
<organism evidence="10 11">
    <name type="scientific">Apophysomyces ossiformis</name>
    <dbReference type="NCBI Taxonomy" id="679940"/>
    <lineage>
        <taxon>Eukaryota</taxon>
        <taxon>Fungi</taxon>
        <taxon>Fungi incertae sedis</taxon>
        <taxon>Mucoromycota</taxon>
        <taxon>Mucoromycotina</taxon>
        <taxon>Mucoromycetes</taxon>
        <taxon>Mucorales</taxon>
        <taxon>Mucorineae</taxon>
        <taxon>Mucoraceae</taxon>
        <taxon>Apophysomyces</taxon>
    </lineage>
</organism>
<name>A0A8H7BY87_9FUNG</name>
<keyword evidence="2" id="KW-0285">Flavoprotein</keyword>
<dbReference type="Gene3D" id="3.50.50.60">
    <property type="entry name" value="FAD/NAD(P)-binding domain"/>
    <property type="match status" value="1"/>
</dbReference>
<evidence type="ECO:0000256" key="8">
    <source>
        <dbReference type="ARBA" id="ARBA00041137"/>
    </source>
</evidence>
<dbReference type="PANTHER" id="PTHR43104">
    <property type="entry name" value="L-2-HYDROXYGLUTARATE DEHYDROGENASE, MITOCHONDRIAL"/>
    <property type="match status" value="1"/>
</dbReference>
<keyword evidence="4" id="KW-0560">Oxidoreductase</keyword>
<evidence type="ECO:0000256" key="7">
    <source>
        <dbReference type="ARBA" id="ARBA00038878"/>
    </source>
</evidence>
<evidence type="ECO:0000256" key="2">
    <source>
        <dbReference type="ARBA" id="ARBA00022630"/>
    </source>
</evidence>
<evidence type="ECO:0000256" key="1">
    <source>
        <dbReference type="ARBA" id="ARBA00001974"/>
    </source>
</evidence>
<evidence type="ECO:0000256" key="3">
    <source>
        <dbReference type="ARBA" id="ARBA00022827"/>
    </source>
</evidence>
<proteinExistence type="inferred from homology"/>
<dbReference type="AlphaFoldDB" id="A0A8H7BY87"/>
<sequence length="400" mass="44349">MISKLRTTCPQVARSFSTLQAPHVEVDNLVVGAGVVGLAIAESLTRIRASDTTIIAEKNKYVGEETSSRNSEVIHAGIYYPPESLKTKLCIRGNRLLYELLSRTSIPYRRLGKWIVAQSPEQTKYLETLHDKAASLGVETYFCSEEDRLQQEPHIRAQSVLVSPSTGIIDSHALMDYLQQQIVHNGGDIALCTAVTNMRPASTMPGYLVELVTRSSSAYEEKTVVLAKRVFNAGGLHADKISNMLMPGRYKLHYAKGHYYTYRNPVSVNHLIYPCPEKNLAGLGTHLTLDMAGKIKFGPDVQYIDNPYDYNVPDEESMDKSCFTKAIQEYLPSINKDSLKPDYAGIRPKLAGPGEPFRDFIIKEEADSGHDNFFNLVGIESPGLTASLAIADYVGQLIKD</sequence>
<evidence type="ECO:0000259" key="9">
    <source>
        <dbReference type="Pfam" id="PF01266"/>
    </source>
</evidence>
<gene>
    <name evidence="10" type="ORF">EC973_002480</name>
</gene>
<dbReference type="InterPro" id="IPR006076">
    <property type="entry name" value="FAD-dep_OxRdtase"/>
</dbReference>
<evidence type="ECO:0000256" key="4">
    <source>
        <dbReference type="ARBA" id="ARBA00023002"/>
    </source>
</evidence>
<dbReference type="GO" id="GO:0047545">
    <property type="term" value="F:(S)-2-hydroxyglutarate dehydrogenase activity"/>
    <property type="evidence" value="ECO:0007669"/>
    <property type="project" value="UniProtKB-EC"/>
</dbReference>
<accession>A0A8H7BY87</accession>
<comment type="caution">
    <text evidence="10">The sequence shown here is derived from an EMBL/GenBank/DDBJ whole genome shotgun (WGS) entry which is preliminary data.</text>
</comment>
<dbReference type="InterPro" id="IPR036188">
    <property type="entry name" value="FAD/NAD-bd_sf"/>
</dbReference>
<comment type="cofactor">
    <cofactor evidence="1">
        <name>FAD</name>
        <dbReference type="ChEBI" id="CHEBI:57692"/>
    </cofactor>
</comment>
<evidence type="ECO:0000256" key="5">
    <source>
        <dbReference type="ARBA" id="ARBA00036066"/>
    </source>
</evidence>
<evidence type="ECO:0000313" key="11">
    <source>
        <dbReference type="Proteomes" id="UP000605846"/>
    </source>
</evidence>
<feature type="domain" description="FAD dependent oxidoreductase" evidence="9">
    <location>
        <begin position="29"/>
        <end position="396"/>
    </location>
</feature>
<comment type="similarity">
    <text evidence="6">Belongs to the L2HGDH family.</text>
</comment>
<dbReference type="Pfam" id="PF01266">
    <property type="entry name" value="DAO"/>
    <property type="match status" value="1"/>
</dbReference>
<evidence type="ECO:0000256" key="6">
    <source>
        <dbReference type="ARBA" id="ARBA00037941"/>
    </source>
</evidence>
<dbReference type="Proteomes" id="UP000605846">
    <property type="component" value="Unassembled WGS sequence"/>
</dbReference>
<reference evidence="10" key="1">
    <citation type="submission" date="2020-01" db="EMBL/GenBank/DDBJ databases">
        <title>Genome Sequencing of Three Apophysomyces-Like Fungal Strains Confirms a Novel Fungal Genus in the Mucoromycota with divergent Burkholderia-like Endosymbiotic Bacteria.</title>
        <authorList>
            <person name="Stajich J.E."/>
            <person name="Macias A.M."/>
            <person name="Carter-House D."/>
            <person name="Lovett B."/>
            <person name="Kasson L.R."/>
            <person name="Berry K."/>
            <person name="Grigoriev I."/>
            <person name="Chang Y."/>
            <person name="Spatafora J."/>
            <person name="Kasson M.T."/>
        </authorList>
    </citation>
    <scope>NUCLEOTIDE SEQUENCE</scope>
    <source>
        <strain evidence="10">NRRL A-21654</strain>
    </source>
</reference>
<dbReference type="PANTHER" id="PTHR43104:SF4">
    <property type="entry name" value="L-2-HYDROXYGLUTARATE DEHYDROGENASE, MITOCHONDRIAL"/>
    <property type="match status" value="1"/>
</dbReference>
<evidence type="ECO:0000313" key="10">
    <source>
        <dbReference type="EMBL" id="KAF7730237.1"/>
    </source>
</evidence>
<dbReference type="SUPFAM" id="SSF51905">
    <property type="entry name" value="FAD/NAD(P)-binding domain"/>
    <property type="match status" value="1"/>
</dbReference>
<keyword evidence="11" id="KW-1185">Reference proteome</keyword>
<comment type="catalytic activity">
    <reaction evidence="5">
        <text>(S)-2-hydroxyglutarate + A = 2-oxoglutarate + AH2</text>
        <dbReference type="Rhea" id="RHEA:21252"/>
        <dbReference type="ChEBI" id="CHEBI:13193"/>
        <dbReference type="ChEBI" id="CHEBI:16782"/>
        <dbReference type="ChEBI" id="CHEBI:16810"/>
        <dbReference type="ChEBI" id="CHEBI:17499"/>
        <dbReference type="EC" id="1.1.99.2"/>
    </reaction>
</comment>
<dbReference type="EMBL" id="JABAYA010000017">
    <property type="protein sequence ID" value="KAF7730237.1"/>
    <property type="molecule type" value="Genomic_DNA"/>
</dbReference>
<dbReference type="Gene3D" id="3.30.9.10">
    <property type="entry name" value="D-Amino Acid Oxidase, subunit A, domain 2"/>
    <property type="match status" value="1"/>
</dbReference>